<dbReference type="CDD" id="cd00057">
    <property type="entry name" value="FA58C"/>
    <property type="match status" value="1"/>
</dbReference>
<keyword evidence="6" id="KW-1185">Reference proteome</keyword>
<evidence type="ECO:0000313" key="6">
    <source>
        <dbReference type="Proteomes" id="UP001374579"/>
    </source>
</evidence>
<dbReference type="GO" id="GO:0008061">
    <property type="term" value="F:chitin binding"/>
    <property type="evidence" value="ECO:0007669"/>
    <property type="project" value="InterPro"/>
</dbReference>
<dbReference type="Gene3D" id="2.170.140.10">
    <property type="entry name" value="Chitin binding domain"/>
    <property type="match status" value="1"/>
</dbReference>
<accession>A0AAN9BGL6</accession>
<dbReference type="Proteomes" id="UP001374579">
    <property type="component" value="Unassembled WGS sequence"/>
</dbReference>
<keyword evidence="2" id="KW-0732">Signal</keyword>
<keyword evidence="1" id="KW-1015">Disulfide bond</keyword>
<protein>
    <submittedName>
        <fullName evidence="5">Uncharacterized protein</fullName>
    </submittedName>
</protein>
<dbReference type="GO" id="GO:0005576">
    <property type="term" value="C:extracellular region"/>
    <property type="evidence" value="ECO:0007669"/>
    <property type="project" value="InterPro"/>
</dbReference>
<evidence type="ECO:0000313" key="5">
    <source>
        <dbReference type="EMBL" id="KAK7105791.1"/>
    </source>
</evidence>
<name>A0AAN9BGL6_9CAEN</name>
<dbReference type="Gene3D" id="2.10.70.10">
    <property type="entry name" value="Complement Module, domain 1"/>
    <property type="match status" value="1"/>
</dbReference>
<dbReference type="Pfam" id="PF00754">
    <property type="entry name" value="F5_F8_type_C"/>
    <property type="match status" value="1"/>
</dbReference>
<evidence type="ECO:0000259" key="3">
    <source>
        <dbReference type="PROSITE" id="PS50022"/>
    </source>
</evidence>
<dbReference type="Gene3D" id="2.60.120.260">
    <property type="entry name" value="Galactose-binding domain-like"/>
    <property type="match status" value="1"/>
</dbReference>
<feature type="domain" description="Chitin-binding type-2" evidence="4">
    <location>
        <begin position="331"/>
        <end position="386"/>
    </location>
</feature>
<dbReference type="SMART" id="SM00032">
    <property type="entry name" value="CCP"/>
    <property type="match status" value="1"/>
</dbReference>
<feature type="chain" id="PRO_5043014113" evidence="2">
    <location>
        <begin position="20"/>
        <end position="410"/>
    </location>
</feature>
<dbReference type="PROSITE" id="PS50940">
    <property type="entry name" value="CHIT_BIND_II"/>
    <property type="match status" value="1"/>
</dbReference>
<dbReference type="EMBL" id="JBAMIC010000007">
    <property type="protein sequence ID" value="KAK7105791.1"/>
    <property type="molecule type" value="Genomic_DNA"/>
</dbReference>
<proteinExistence type="predicted"/>
<reference evidence="5 6" key="1">
    <citation type="submission" date="2024-02" db="EMBL/GenBank/DDBJ databases">
        <title>Chromosome-scale genome assembly of the rough periwinkle Littorina saxatilis.</title>
        <authorList>
            <person name="De Jode A."/>
            <person name="Faria R."/>
            <person name="Formenti G."/>
            <person name="Sims Y."/>
            <person name="Smith T.P."/>
            <person name="Tracey A."/>
            <person name="Wood J.M.D."/>
            <person name="Zagrodzka Z.B."/>
            <person name="Johannesson K."/>
            <person name="Butlin R.K."/>
            <person name="Leder E.H."/>
        </authorList>
    </citation>
    <scope>NUCLEOTIDE SEQUENCE [LARGE SCALE GENOMIC DNA]</scope>
    <source>
        <strain evidence="5">Snail1</strain>
        <tissue evidence="5">Muscle</tissue>
    </source>
</reference>
<evidence type="ECO:0000259" key="4">
    <source>
        <dbReference type="PROSITE" id="PS50940"/>
    </source>
</evidence>
<dbReference type="SUPFAM" id="SSF49785">
    <property type="entry name" value="Galactose-binding domain-like"/>
    <property type="match status" value="1"/>
</dbReference>
<dbReference type="InterPro" id="IPR036508">
    <property type="entry name" value="Chitin-bd_dom_sf"/>
</dbReference>
<dbReference type="InterPro" id="IPR000436">
    <property type="entry name" value="Sushi_SCR_CCP_dom"/>
</dbReference>
<dbReference type="PANTHER" id="PTHR24543">
    <property type="entry name" value="MULTICOPPER OXIDASE-RELATED"/>
    <property type="match status" value="1"/>
</dbReference>
<dbReference type="PROSITE" id="PS50022">
    <property type="entry name" value="FA58C_3"/>
    <property type="match status" value="1"/>
</dbReference>
<sequence length="410" mass="44951">MDICLPLVYILAVVGAACARCPALEPPVNGVLKCQQFDAEEFDAGLRCTATCYPDHRFVSGERVVERTCLASSDQWLEGPDPIPDCVGRCRQGLIDGQGKVVTVSSSLTPTELHGPQAALLSSPGAWVPARDDILQYIQVDLGSPHTVRGWRVRGDGGGSYVKLFRLLFSQDGVTWTSYSDGRVEDKFFTGNFDSKTEVTDWLPKPQTARYVRVNPLSWNRTIAFSWDLLGCSYNSENETTGREQGRDGPGCKAPLPPPSGAVNCERNGTHVVCTAYCLENLVFSKLPGPAIDLTCDPKIGLFSHTPLPPCVERNTSVPFVNISGPCVQEEGDCFYVQNGDYQYCGDCHYFSTCSEGYFFVRPCPEHLQYDSRLALCDYHSSTCNSKQRAVHKVARAQHGGRVLTGRVAG</sequence>
<feature type="domain" description="F5/8 type C" evidence="3">
    <location>
        <begin position="86"/>
        <end position="232"/>
    </location>
</feature>
<dbReference type="AlphaFoldDB" id="A0AAN9BGL6"/>
<dbReference type="SUPFAM" id="SSF57625">
    <property type="entry name" value="Invertebrate chitin-binding proteins"/>
    <property type="match status" value="1"/>
</dbReference>
<gene>
    <name evidence="5" type="ORF">V1264_017125</name>
</gene>
<organism evidence="5 6">
    <name type="scientific">Littorina saxatilis</name>
    <dbReference type="NCBI Taxonomy" id="31220"/>
    <lineage>
        <taxon>Eukaryota</taxon>
        <taxon>Metazoa</taxon>
        <taxon>Spiralia</taxon>
        <taxon>Lophotrochozoa</taxon>
        <taxon>Mollusca</taxon>
        <taxon>Gastropoda</taxon>
        <taxon>Caenogastropoda</taxon>
        <taxon>Littorinimorpha</taxon>
        <taxon>Littorinoidea</taxon>
        <taxon>Littorinidae</taxon>
        <taxon>Littorina</taxon>
    </lineage>
</organism>
<dbReference type="SMART" id="SM00231">
    <property type="entry name" value="FA58C"/>
    <property type="match status" value="1"/>
</dbReference>
<evidence type="ECO:0000256" key="1">
    <source>
        <dbReference type="ARBA" id="ARBA00023157"/>
    </source>
</evidence>
<dbReference type="InterPro" id="IPR002557">
    <property type="entry name" value="Chitin-bd_dom"/>
</dbReference>
<evidence type="ECO:0000256" key="2">
    <source>
        <dbReference type="SAM" id="SignalP"/>
    </source>
</evidence>
<dbReference type="InterPro" id="IPR008979">
    <property type="entry name" value="Galactose-bd-like_sf"/>
</dbReference>
<dbReference type="InterPro" id="IPR000421">
    <property type="entry name" value="FA58C"/>
</dbReference>
<feature type="signal peptide" evidence="2">
    <location>
        <begin position="1"/>
        <end position="19"/>
    </location>
</feature>
<comment type="caution">
    <text evidence="5">The sequence shown here is derived from an EMBL/GenBank/DDBJ whole genome shotgun (WGS) entry which is preliminary data.</text>
</comment>